<gene>
    <name evidence="2" type="ORF">Bca52824_095733</name>
</gene>
<keyword evidence="1" id="KW-0732">Signal</keyword>
<dbReference type="Pfam" id="PF01715">
    <property type="entry name" value="IPPT"/>
    <property type="match status" value="1"/>
</dbReference>
<dbReference type="AlphaFoldDB" id="A0A8X7NZV6"/>
<keyword evidence="3" id="KW-1185">Reference proteome</keyword>
<feature type="chain" id="PRO_5036464154" evidence="1">
    <location>
        <begin position="27"/>
        <end position="96"/>
    </location>
</feature>
<feature type="signal peptide" evidence="1">
    <location>
        <begin position="1"/>
        <end position="26"/>
    </location>
</feature>
<reference evidence="2 3" key="1">
    <citation type="submission" date="2020-02" db="EMBL/GenBank/DDBJ databases">
        <authorList>
            <person name="Ma Q."/>
            <person name="Huang Y."/>
            <person name="Song X."/>
            <person name="Pei D."/>
        </authorList>
    </citation>
    <scope>NUCLEOTIDE SEQUENCE [LARGE SCALE GENOMIC DNA]</scope>
    <source>
        <strain evidence="2">Sxm20200214</strain>
        <tissue evidence="2">Leaf</tissue>
    </source>
</reference>
<comment type="caution">
    <text evidence="2">The sequence shown here is derived from an EMBL/GenBank/DDBJ whole genome shotgun (WGS) entry which is preliminary data.</text>
</comment>
<name>A0A8X7NZV6_BRACI</name>
<dbReference type="Gene3D" id="1.10.287.890">
    <property type="entry name" value="Crystal structure of tRNA isopentenylpyrophosphate transferase (bh2366) domain"/>
    <property type="match status" value="1"/>
</dbReference>
<dbReference type="EMBL" id="JAAMPC010000488">
    <property type="protein sequence ID" value="KAG2242426.1"/>
    <property type="molecule type" value="Genomic_DNA"/>
</dbReference>
<evidence type="ECO:0000313" key="3">
    <source>
        <dbReference type="Proteomes" id="UP000886595"/>
    </source>
</evidence>
<sequence length="96" mass="11042">MALLVSEMLKLKFLSFFFLVVWCTEALMLDQPGHQQLIERSIDFRCEDMLLGAEGVLSEARWLLDLGLLPNTSSDTRAIGYRQAMEYLSNVIDKWV</sequence>
<protein>
    <submittedName>
        <fullName evidence="2">Uncharacterized protein</fullName>
    </submittedName>
</protein>
<organism evidence="2 3">
    <name type="scientific">Brassica carinata</name>
    <name type="common">Ethiopian mustard</name>
    <name type="synonym">Abyssinian cabbage</name>
    <dbReference type="NCBI Taxonomy" id="52824"/>
    <lineage>
        <taxon>Eukaryota</taxon>
        <taxon>Viridiplantae</taxon>
        <taxon>Streptophyta</taxon>
        <taxon>Embryophyta</taxon>
        <taxon>Tracheophyta</taxon>
        <taxon>Spermatophyta</taxon>
        <taxon>Magnoliopsida</taxon>
        <taxon>eudicotyledons</taxon>
        <taxon>Gunneridae</taxon>
        <taxon>Pentapetalae</taxon>
        <taxon>rosids</taxon>
        <taxon>malvids</taxon>
        <taxon>Brassicales</taxon>
        <taxon>Brassicaceae</taxon>
        <taxon>Brassiceae</taxon>
        <taxon>Brassica</taxon>
    </lineage>
</organism>
<dbReference type="Proteomes" id="UP000886595">
    <property type="component" value="Unassembled WGS sequence"/>
</dbReference>
<evidence type="ECO:0000313" key="2">
    <source>
        <dbReference type="EMBL" id="KAG2242426.1"/>
    </source>
</evidence>
<dbReference type="OrthoDB" id="1938157at2759"/>
<accession>A0A8X7NZV6</accession>
<proteinExistence type="predicted"/>
<evidence type="ECO:0000256" key="1">
    <source>
        <dbReference type="SAM" id="SignalP"/>
    </source>
</evidence>